<name>A0AAV7X6L6_9NEOP</name>
<dbReference type="AlphaFoldDB" id="A0AAV7X6L6"/>
<keyword evidence="5" id="KW-0805">Transcription regulation</keyword>
<keyword evidence="13" id="KW-1185">Reference proteome</keyword>
<keyword evidence="7" id="KW-0804">Transcription</keyword>
<dbReference type="Gene3D" id="3.30.310.10">
    <property type="entry name" value="TATA-Binding Protein"/>
    <property type="match status" value="2"/>
</dbReference>
<evidence type="ECO:0000256" key="3">
    <source>
        <dbReference type="ARBA" id="ARBA00005560"/>
    </source>
</evidence>
<evidence type="ECO:0000256" key="6">
    <source>
        <dbReference type="ARBA" id="ARBA00023125"/>
    </source>
</evidence>
<feature type="region of interest" description="Disordered" evidence="11">
    <location>
        <begin position="311"/>
        <end position="354"/>
    </location>
</feature>
<evidence type="ECO:0000256" key="7">
    <source>
        <dbReference type="ARBA" id="ARBA00023163"/>
    </source>
</evidence>
<dbReference type="PRINTS" id="PR00686">
    <property type="entry name" value="TIFACTORIID"/>
</dbReference>
<dbReference type="InterPro" id="IPR012295">
    <property type="entry name" value="TBP_dom_sf"/>
</dbReference>
<dbReference type="GO" id="GO:0005634">
    <property type="term" value="C:nucleus"/>
    <property type="evidence" value="ECO:0007669"/>
    <property type="project" value="UniProtKB-SubCell"/>
</dbReference>
<dbReference type="Pfam" id="PF00352">
    <property type="entry name" value="TBP"/>
    <property type="match status" value="2"/>
</dbReference>
<accession>A0AAV7X6L6</accession>
<reference evidence="12" key="1">
    <citation type="submission" date="2022-12" db="EMBL/GenBank/DDBJ databases">
        <title>Chromosome-level genome assembly of the bean flower thrips Megalurothrips usitatus.</title>
        <authorList>
            <person name="Ma L."/>
            <person name="Liu Q."/>
            <person name="Li H."/>
            <person name="Cai W."/>
        </authorList>
    </citation>
    <scope>NUCLEOTIDE SEQUENCE</scope>
    <source>
        <strain evidence="12">Cailab_2022a</strain>
    </source>
</reference>
<protein>
    <recommendedName>
        <fullName evidence="9">TATA box-binding protein-like 1</fullName>
    </recommendedName>
    <alternativeName>
        <fullName evidence="10">TBP-like factor</fullName>
    </alternativeName>
</protein>
<feature type="compositionally biased region" description="Acidic residues" evidence="11">
    <location>
        <begin position="332"/>
        <end position="354"/>
    </location>
</feature>
<dbReference type="InterPro" id="IPR000814">
    <property type="entry name" value="TBP"/>
</dbReference>
<keyword evidence="4" id="KW-0963">Cytoplasm</keyword>
<dbReference type="InterPro" id="IPR015445">
    <property type="entry name" value="TBP-like"/>
</dbReference>
<evidence type="ECO:0000256" key="5">
    <source>
        <dbReference type="ARBA" id="ARBA00023015"/>
    </source>
</evidence>
<dbReference type="GO" id="GO:0006352">
    <property type="term" value="P:DNA-templated transcription initiation"/>
    <property type="evidence" value="ECO:0007669"/>
    <property type="project" value="InterPro"/>
</dbReference>
<dbReference type="EMBL" id="JAPTSV010000015">
    <property type="protein sequence ID" value="KAJ1520141.1"/>
    <property type="molecule type" value="Genomic_DNA"/>
</dbReference>
<dbReference type="PANTHER" id="PTHR10126">
    <property type="entry name" value="TATA-BOX BINDING PROTEIN"/>
    <property type="match status" value="1"/>
</dbReference>
<evidence type="ECO:0000256" key="4">
    <source>
        <dbReference type="ARBA" id="ARBA00022490"/>
    </source>
</evidence>
<sequence length="354" mass="39680">MASVMQKNGLKPLVNGGLIQHVELNKVCGARPVQSQQQQQQMHYSEDQVQHGIVNGQQVLLQHGHVIGHVLSQHDNSSVGISENSVPNDSEHKMGIDSEQEPCAEVPVGQCGDNEEDQPEIDIVINNVVCSFSVKCHLNLRQIALHGFNVEYRRENGMVTMKLRRPYTTASIWSSGKITCTGSTSEDQAKVAARRFARCLQKLGFKARFGNFRVVNVLGTCSMPFAIKITAFSERHKEADYEPELHPGVTYKLKKPKATLKIFSTGSVTVTAPSVASVQAAIEFIFPLVYEFRKDRTKEDIIALKRKLRERRSKHGGKDLEEEDILLSTVGDVEDEDEEEEEEEEVEDVEEDCY</sequence>
<dbReference type="SUPFAM" id="SSF55945">
    <property type="entry name" value="TATA-box binding protein-like"/>
    <property type="match status" value="2"/>
</dbReference>
<dbReference type="GO" id="GO:0005737">
    <property type="term" value="C:cytoplasm"/>
    <property type="evidence" value="ECO:0007669"/>
    <property type="project" value="UniProtKB-SubCell"/>
</dbReference>
<dbReference type="CDD" id="cd04517">
    <property type="entry name" value="TLF"/>
    <property type="match status" value="1"/>
</dbReference>
<gene>
    <name evidence="12" type="ORF">ONE63_004358</name>
</gene>
<proteinExistence type="inferred from homology"/>
<evidence type="ECO:0000256" key="11">
    <source>
        <dbReference type="SAM" id="MobiDB-lite"/>
    </source>
</evidence>
<comment type="similarity">
    <text evidence="3">Belongs to the TBP family.</text>
</comment>
<keyword evidence="6" id="KW-0238">DNA-binding</keyword>
<comment type="caution">
    <text evidence="12">The sequence shown here is derived from an EMBL/GenBank/DDBJ whole genome shotgun (WGS) entry which is preliminary data.</text>
</comment>
<evidence type="ECO:0000256" key="9">
    <source>
        <dbReference type="ARBA" id="ARBA00023474"/>
    </source>
</evidence>
<evidence type="ECO:0000256" key="10">
    <source>
        <dbReference type="ARBA" id="ARBA00033173"/>
    </source>
</evidence>
<keyword evidence="8" id="KW-0539">Nucleus</keyword>
<evidence type="ECO:0000313" key="12">
    <source>
        <dbReference type="EMBL" id="KAJ1520141.1"/>
    </source>
</evidence>
<dbReference type="GO" id="GO:0003677">
    <property type="term" value="F:DNA binding"/>
    <property type="evidence" value="ECO:0007669"/>
    <property type="project" value="UniProtKB-KW"/>
</dbReference>
<dbReference type="FunFam" id="3.30.310.10:FF:000005">
    <property type="entry name" value="TATA box-binding protein-like 1"/>
    <property type="match status" value="1"/>
</dbReference>
<evidence type="ECO:0000256" key="2">
    <source>
        <dbReference type="ARBA" id="ARBA00004496"/>
    </source>
</evidence>
<organism evidence="12 13">
    <name type="scientific">Megalurothrips usitatus</name>
    <name type="common">bean blossom thrips</name>
    <dbReference type="NCBI Taxonomy" id="439358"/>
    <lineage>
        <taxon>Eukaryota</taxon>
        <taxon>Metazoa</taxon>
        <taxon>Ecdysozoa</taxon>
        <taxon>Arthropoda</taxon>
        <taxon>Hexapoda</taxon>
        <taxon>Insecta</taxon>
        <taxon>Pterygota</taxon>
        <taxon>Neoptera</taxon>
        <taxon>Paraneoptera</taxon>
        <taxon>Thysanoptera</taxon>
        <taxon>Terebrantia</taxon>
        <taxon>Thripoidea</taxon>
        <taxon>Thripidae</taxon>
        <taxon>Megalurothrips</taxon>
    </lineage>
</organism>
<evidence type="ECO:0000313" key="13">
    <source>
        <dbReference type="Proteomes" id="UP001075354"/>
    </source>
</evidence>
<dbReference type="FunFam" id="3.30.310.10:FF:000009">
    <property type="entry name" value="TatA box-binding protein-like protein 1"/>
    <property type="match status" value="1"/>
</dbReference>
<evidence type="ECO:0000256" key="8">
    <source>
        <dbReference type="ARBA" id="ARBA00023242"/>
    </source>
</evidence>
<dbReference type="Proteomes" id="UP001075354">
    <property type="component" value="Chromosome 15"/>
</dbReference>
<evidence type="ECO:0000256" key="1">
    <source>
        <dbReference type="ARBA" id="ARBA00004123"/>
    </source>
</evidence>
<comment type="subcellular location">
    <subcellularLocation>
        <location evidence="2">Cytoplasm</location>
    </subcellularLocation>
    <subcellularLocation>
        <location evidence="1">Nucleus</location>
    </subcellularLocation>
</comment>